<dbReference type="GO" id="GO:0004888">
    <property type="term" value="F:transmembrane signaling receptor activity"/>
    <property type="evidence" value="ECO:0007669"/>
    <property type="project" value="InterPro"/>
</dbReference>
<dbReference type="Pfam" id="PF00672">
    <property type="entry name" value="HAMP"/>
    <property type="match status" value="1"/>
</dbReference>
<dbReference type="GO" id="GO:0006935">
    <property type="term" value="P:chemotaxis"/>
    <property type="evidence" value="ECO:0007669"/>
    <property type="project" value="InterPro"/>
</dbReference>
<accession>A0A928YWU3</accession>
<keyword evidence="5" id="KW-0472">Membrane</keyword>
<evidence type="ECO:0000313" key="9">
    <source>
        <dbReference type="Proteomes" id="UP000652567"/>
    </source>
</evidence>
<keyword evidence="2 4" id="KW-0807">Transducer</keyword>
<dbReference type="Pfam" id="PF12729">
    <property type="entry name" value="4HB_MCP_1"/>
    <property type="match status" value="1"/>
</dbReference>
<dbReference type="InterPro" id="IPR003660">
    <property type="entry name" value="HAMP_dom"/>
</dbReference>
<sequence>MYLRRLDIGRRAGLIFALLALLLLGLGGFALLQMKHMDGTSDSIRENWMPSVGVVERLSSTAGRIRALTLRSILLTDATARDNSLRSVDELVASMPALLQQYRDTFSNEEEMVAFVPFDKAWSTYIELQQRIASAARNDQYDEALQLVNGPLADYANEVAATLTTLAKFNIDGALQATVVSENAYNLATRSVIITLVASLLVMALLAALLTRSIVTPLNNVVHFAEVIASGDLRPTIEITGKDELSRLQMALHQMQQNLYNTIQQIANSSSQLASASEELHAVTEDSTRGLHQQSSEIDLAATAVNEMTVAAEDVARNAVDTSEATRNSATTAQLGRDQARQAVASISDLVADVTGTAEQVGNLAAKVRDIGQVLDVIRAIAEQTNLLALNAAIEAARAGDAGRGFAVVADEVRALAHRTQQSTREIEQMISGIQTDTDQAVGAMQTSQQRAQLTINVARAVGEALEQISDSVAAINDRNLVIASAAEQQAQVAREVDLNLTNIRDFSVQTSAGANQTSASSQELSHLAVGLNEMVTKFRL</sequence>
<dbReference type="PRINTS" id="PR00260">
    <property type="entry name" value="CHEMTRNSDUCR"/>
</dbReference>
<feature type="domain" description="Methyl-accepting transducer" evidence="6">
    <location>
        <begin position="269"/>
        <end position="505"/>
    </location>
</feature>
<dbReference type="PROSITE" id="PS50885">
    <property type="entry name" value="HAMP"/>
    <property type="match status" value="1"/>
</dbReference>
<dbReference type="Pfam" id="PF00015">
    <property type="entry name" value="MCPsignal"/>
    <property type="match status" value="1"/>
</dbReference>
<protein>
    <submittedName>
        <fullName evidence="8">Methyl-accepting chemotaxis protein</fullName>
    </submittedName>
</protein>
<proteinExistence type="inferred from homology"/>
<keyword evidence="5" id="KW-0812">Transmembrane</keyword>
<evidence type="ECO:0000313" key="8">
    <source>
        <dbReference type="EMBL" id="MBE8718588.1"/>
    </source>
</evidence>
<dbReference type="GO" id="GO:0016020">
    <property type="term" value="C:membrane"/>
    <property type="evidence" value="ECO:0007669"/>
    <property type="project" value="UniProtKB-SubCell"/>
</dbReference>
<keyword evidence="5" id="KW-1133">Transmembrane helix</keyword>
<keyword evidence="9" id="KW-1185">Reference proteome</keyword>
<dbReference type="PANTHER" id="PTHR32089:SF120">
    <property type="entry name" value="METHYL-ACCEPTING CHEMOTAXIS PROTEIN TLPQ"/>
    <property type="match status" value="1"/>
</dbReference>
<evidence type="ECO:0000259" key="7">
    <source>
        <dbReference type="PROSITE" id="PS50885"/>
    </source>
</evidence>
<dbReference type="InterPro" id="IPR024478">
    <property type="entry name" value="HlyB_4HB_MCP"/>
</dbReference>
<evidence type="ECO:0000256" key="3">
    <source>
        <dbReference type="ARBA" id="ARBA00029447"/>
    </source>
</evidence>
<gene>
    <name evidence="8" type="ORF">C4F51_15500</name>
</gene>
<evidence type="ECO:0000256" key="2">
    <source>
        <dbReference type="ARBA" id="ARBA00023224"/>
    </source>
</evidence>
<comment type="similarity">
    <text evidence="3">Belongs to the methyl-accepting chemotaxis (MCP) protein family.</text>
</comment>
<dbReference type="CDD" id="cd11386">
    <property type="entry name" value="MCP_signal"/>
    <property type="match status" value="1"/>
</dbReference>
<dbReference type="SMART" id="SM00283">
    <property type="entry name" value="MA"/>
    <property type="match status" value="1"/>
</dbReference>
<dbReference type="InterPro" id="IPR004090">
    <property type="entry name" value="Chemotax_Me-accpt_rcpt"/>
</dbReference>
<dbReference type="GO" id="GO:0007165">
    <property type="term" value="P:signal transduction"/>
    <property type="evidence" value="ECO:0007669"/>
    <property type="project" value="UniProtKB-KW"/>
</dbReference>
<dbReference type="SMART" id="SM00304">
    <property type="entry name" value="HAMP"/>
    <property type="match status" value="1"/>
</dbReference>
<reference evidence="8" key="1">
    <citation type="submission" date="2018-07" db="EMBL/GenBank/DDBJ databases">
        <title>Genome assembly of strain Ka43.</title>
        <authorList>
            <person name="Kukolya J."/>
            <person name="Nagy I."/>
            <person name="Horvath B."/>
            <person name="Toth A."/>
        </authorList>
    </citation>
    <scope>NUCLEOTIDE SEQUENCE</scope>
    <source>
        <strain evidence="8">KB43</strain>
    </source>
</reference>
<name>A0A928YWU3_9GAMM</name>
<dbReference type="AlphaFoldDB" id="A0A928YWU3"/>
<dbReference type="CDD" id="cd06225">
    <property type="entry name" value="HAMP"/>
    <property type="match status" value="1"/>
</dbReference>
<evidence type="ECO:0000256" key="4">
    <source>
        <dbReference type="PROSITE-ProRule" id="PRU00284"/>
    </source>
</evidence>
<dbReference type="Proteomes" id="UP000652567">
    <property type="component" value="Unassembled WGS sequence"/>
</dbReference>
<dbReference type="PANTHER" id="PTHR32089">
    <property type="entry name" value="METHYL-ACCEPTING CHEMOTAXIS PROTEIN MCPB"/>
    <property type="match status" value="1"/>
</dbReference>
<dbReference type="FunFam" id="1.10.287.950:FF:000001">
    <property type="entry name" value="Methyl-accepting chemotaxis sensory transducer"/>
    <property type="match status" value="1"/>
</dbReference>
<feature type="domain" description="HAMP" evidence="7">
    <location>
        <begin position="212"/>
        <end position="264"/>
    </location>
</feature>
<dbReference type="EMBL" id="PRDL01000001">
    <property type="protein sequence ID" value="MBE8718588.1"/>
    <property type="molecule type" value="Genomic_DNA"/>
</dbReference>
<evidence type="ECO:0000259" key="6">
    <source>
        <dbReference type="PROSITE" id="PS50111"/>
    </source>
</evidence>
<feature type="transmembrane region" description="Helical" evidence="5">
    <location>
        <begin position="12"/>
        <end position="32"/>
    </location>
</feature>
<organism evidence="8 9">
    <name type="scientific">Cellvibrio polysaccharolyticus</name>
    <dbReference type="NCBI Taxonomy" id="2082724"/>
    <lineage>
        <taxon>Bacteria</taxon>
        <taxon>Pseudomonadati</taxon>
        <taxon>Pseudomonadota</taxon>
        <taxon>Gammaproteobacteria</taxon>
        <taxon>Cellvibrionales</taxon>
        <taxon>Cellvibrionaceae</taxon>
        <taxon>Cellvibrio</taxon>
    </lineage>
</organism>
<evidence type="ECO:0000256" key="1">
    <source>
        <dbReference type="ARBA" id="ARBA00004370"/>
    </source>
</evidence>
<dbReference type="SUPFAM" id="SSF58104">
    <property type="entry name" value="Methyl-accepting chemotaxis protein (MCP) signaling domain"/>
    <property type="match status" value="1"/>
</dbReference>
<comment type="caution">
    <text evidence="8">The sequence shown here is derived from an EMBL/GenBank/DDBJ whole genome shotgun (WGS) entry which is preliminary data.</text>
</comment>
<dbReference type="InterPro" id="IPR004089">
    <property type="entry name" value="MCPsignal_dom"/>
</dbReference>
<dbReference type="Gene3D" id="1.10.287.950">
    <property type="entry name" value="Methyl-accepting chemotaxis protein"/>
    <property type="match status" value="1"/>
</dbReference>
<dbReference type="PROSITE" id="PS50111">
    <property type="entry name" value="CHEMOTAXIS_TRANSDUC_2"/>
    <property type="match status" value="1"/>
</dbReference>
<evidence type="ECO:0000256" key="5">
    <source>
        <dbReference type="SAM" id="Phobius"/>
    </source>
</evidence>
<comment type="subcellular location">
    <subcellularLocation>
        <location evidence="1">Membrane</location>
    </subcellularLocation>
</comment>